<feature type="compositionally biased region" description="Low complexity" evidence="1">
    <location>
        <begin position="141"/>
        <end position="155"/>
    </location>
</feature>
<feature type="compositionally biased region" description="Basic and acidic residues" evidence="1">
    <location>
        <begin position="36"/>
        <end position="60"/>
    </location>
</feature>
<reference evidence="3" key="1">
    <citation type="submission" date="2021-01" db="EMBL/GenBank/DDBJ databases">
        <title>Whole genome shotgun sequence of Cellulomonas chitinilytica NBRC 110799.</title>
        <authorList>
            <person name="Komaki H."/>
            <person name="Tamura T."/>
        </authorList>
    </citation>
    <scope>NUCLEOTIDE SEQUENCE</scope>
    <source>
        <strain evidence="3">NBRC 110799</strain>
    </source>
</reference>
<dbReference type="InterPro" id="IPR011112">
    <property type="entry name" value="Rho-like_N"/>
</dbReference>
<evidence type="ECO:0000313" key="4">
    <source>
        <dbReference type="Proteomes" id="UP000632740"/>
    </source>
</evidence>
<feature type="domain" description="Rho termination factor-like N-terminal" evidence="2">
    <location>
        <begin position="81"/>
        <end position="108"/>
    </location>
</feature>
<dbReference type="EMBL" id="BONK01000018">
    <property type="protein sequence ID" value="GIG23397.1"/>
    <property type="molecule type" value="Genomic_DNA"/>
</dbReference>
<dbReference type="RefSeq" id="WP_203758398.1">
    <property type="nucleotide sequence ID" value="NZ_BONK01000018.1"/>
</dbReference>
<dbReference type="GO" id="GO:0006353">
    <property type="term" value="P:DNA-templated transcription termination"/>
    <property type="evidence" value="ECO:0007669"/>
    <property type="project" value="InterPro"/>
</dbReference>
<dbReference type="AlphaFoldDB" id="A0A919P4T9"/>
<gene>
    <name evidence="3" type="ORF">Cch01nite_41210</name>
</gene>
<evidence type="ECO:0000259" key="2">
    <source>
        <dbReference type="Pfam" id="PF07498"/>
    </source>
</evidence>
<dbReference type="Pfam" id="PF07498">
    <property type="entry name" value="Rho_N"/>
    <property type="match status" value="1"/>
</dbReference>
<comment type="caution">
    <text evidence="3">The sequence shown here is derived from an EMBL/GenBank/DDBJ whole genome shotgun (WGS) entry which is preliminary data.</text>
</comment>
<organism evidence="3 4">
    <name type="scientific">Cellulomonas chitinilytica</name>
    <dbReference type="NCBI Taxonomy" id="398759"/>
    <lineage>
        <taxon>Bacteria</taxon>
        <taxon>Bacillati</taxon>
        <taxon>Actinomycetota</taxon>
        <taxon>Actinomycetes</taxon>
        <taxon>Micrococcales</taxon>
        <taxon>Cellulomonadaceae</taxon>
        <taxon>Cellulomonas</taxon>
    </lineage>
</organism>
<dbReference type="Proteomes" id="UP000632740">
    <property type="component" value="Unassembled WGS sequence"/>
</dbReference>
<evidence type="ECO:0000256" key="1">
    <source>
        <dbReference type="SAM" id="MobiDB-lite"/>
    </source>
</evidence>
<evidence type="ECO:0000313" key="3">
    <source>
        <dbReference type="EMBL" id="GIG23397.1"/>
    </source>
</evidence>
<keyword evidence="4" id="KW-1185">Reference proteome</keyword>
<accession>A0A919P4T9</accession>
<protein>
    <recommendedName>
        <fullName evidence="2">Rho termination factor-like N-terminal domain-containing protein</fullName>
    </recommendedName>
</protein>
<sequence length="155" mass="17372">MRHWRRRLENAHVTPVERTSSSRCLLRQYLAPLAEHTHEKVGDRWRPKAEWGPSDKRAEEGPGSTKPTAGGVDASASKAHLYGIARELDVDGRSRMSKDELVEAIQKENDRRSRQHGPDRPSRGECTRRRAGDRVLRSVSPRAAAPPRGRAGAAR</sequence>
<feature type="compositionally biased region" description="Basic and acidic residues" evidence="1">
    <location>
        <begin position="86"/>
        <end position="136"/>
    </location>
</feature>
<proteinExistence type="predicted"/>
<feature type="region of interest" description="Disordered" evidence="1">
    <location>
        <begin position="36"/>
        <end position="155"/>
    </location>
</feature>
<name>A0A919P4T9_9CELL</name>